<name>A0ABX5LPZ5_9BACT</name>
<comment type="caution">
    <text evidence="1">The sequence shown here is derived from an EMBL/GenBank/DDBJ whole genome shotgun (WGS) entry which is preliminary data.</text>
</comment>
<dbReference type="InterPro" id="IPR012902">
    <property type="entry name" value="N_methyl_site"/>
</dbReference>
<dbReference type="RefSeq" id="WP_109587446.1">
    <property type="nucleotide sequence ID" value="NZ_QGHD01000010.1"/>
</dbReference>
<dbReference type="SUPFAM" id="SSF54523">
    <property type="entry name" value="Pili subunits"/>
    <property type="match status" value="1"/>
</dbReference>
<organism evidence="1 2">
    <name type="scientific">Hallerella porci</name>
    <dbReference type="NCBI Taxonomy" id="1945871"/>
    <lineage>
        <taxon>Bacteria</taxon>
        <taxon>Pseudomonadati</taxon>
        <taxon>Fibrobacterota</taxon>
        <taxon>Fibrobacteria</taxon>
        <taxon>Fibrobacterales</taxon>
        <taxon>Fibrobacteraceae</taxon>
        <taxon>Hallerella</taxon>
    </lineage>
</organism>
<dbReference type="Gene3D" id="3.30.700.10">
    <property type="entry name" value="Glycoprotein, Type 4 Pilin"/>
    <property type="match status" value="1"/>
</dbReference>
<dbReference type="EMBL" id="QGHD01000010">
    <property type="protein sequence ID" value="PWL01852.1"/>
    <property type="molecule type" value="Genomic_DNA"/>
</dbReference>
<dbReference type="Pfam" id="PF07963">
    <property type="entry name" value="N_methyl"/>
    <property type="match status" value="1"/>
</dbReference>
<protein>
    <submittedName>
        <fullName evidence="1">Prepilin-type N-terminal cleavage/methylation domain-containing protein</fullName>
    </submittedName>
</protein>
<accession>A0ABX5LPZ5</accession>
<dbReference type="Proteomes" id="UP000245523">
    <property type="component" value="Unassembled WGS sequence"/>
</dbReference>
<reference evidence="1 2" key="1">
    <citation type="submission" date="2018-05" db="EMBL/GenBank/DDBJ databases">
        <title>Animal gut microbial communities from fecal samples from Wisconsin, USA.</title>
        <authorList>
            <person name="Neumann A."/>
        </authorList>
    </citation>
    <scope>NUCLEOTIDE SEQUENCE [LARGE SCALE GENOMIC DNA]</scope>
    <source>
        <strain evidence="1 2">UWS4</strain>
    </source>
</reference>
<sequence length="212" mass="23884">MRKKLGFTLIEMMVVIMIIGLLAAVGVPAIANAVERTRRGVDYYNAKLVMNTLERALDTGELYLEDDNQEKGIWVLMCRDQKTCTKNYGSGNLKGVYFCGAEKNVVIGNTTTGASGWNAGRDWNKFNTNVEKLISGNGVNLASLKVTSHPDKSSKNRAEWTGWDWIAVQVSREKDGTMRSQMWSGFSEDDIGNTRSRTKDRGNTYIEKYYWK</sequence>
<gene>
    <name evidence="1" type="ORF">B0H50_11017</name>
</gene>
<dbReference type="InterPro" id="IPR045584">
    <property type="entry name" value="Pilin-like"/>
</dbReference>
<dbReference type="NCBIfam" id="TIGR02532">
    <property type="entry name" value="IV_pilin_GFxxxE"/>
    <property type="match status" value="1"/>
</dbReference>
<keyword evidence="2" id="KW-1185">Reference proteome</keyword>
<evidence type="ECO:0000313" key="1">
    <source>
        <dbReference type="EMBL" id="PWL01852.1"/>
    </source>
</evidence>
<proteinExistence type="predicted"/>
<evidence type="ECO:0000313" key="2">
    <source>
        <dbReference type="Proteomes" id="UP000245523"/>
    </source>
</evidence>